<reference evidence="2" key="2">
    <citation type="submission" date="2025-09" db="UniProtKB">
        <authorList>
            <consortium name="Ensembl"/>
        </authorList>
    </citation>
    <scope>IDENTIFICATION</scope>
</reference>
<sequence>MNQRSGWPCLLLWRGLKQGPGALPLCATMLGELIFLLRSLHGFLASSGPIGAVLAWLISFKPILFAFLLLLLLLSNWLVKQEHNLAPSPPQEEAETTTAPEVLPKNNVKNKEELEKINACFALQDKVLERLMFSEMKLKALENQVFVIWNKINRRRWNSRQRNFSRRRHRSRRHDSTFSTLSKCTTITPTECD</sequence>
<dbReference type="Proteomes" id="UP000694415">
    <property type="component" value="Unplaced"/>
</dbReference>
<accession>A0A8C6MR58</accession>
<dbReference type="Pfam" id="PF17671">
    <property type="entry name" value="DUF5531"/>
    <property type="match status" value="1"/>
</dbReference>
<keyword evidence="1" id="KW-1133">Transmembrane helix</keyword>
<name>A0A8C6MR58_MUSSI</name>
<dbReference type="InterPro" id="IPR038788">
    <property type="entry name" value="TEX46-like"/>
</dbReference>
<dbReference type="Ensembl" id="ENSMSIT00000006987.1">
    <property type="protein sequence ID" value="ENSMSIP00000005521.1"/>
    <property type="gene ID" value="ENSMSIG00000004994.1"/>
</dbReference>
<protein>
    <submittedName>
        <fullName evidence="2">Testis expressed 46</fullName>
    </submittedName>
</protein>
<keyword evidence="1" id="KW-0812">Transmembrane</keyword>
<reference evidence="2" key="1">
    <citation type="submission" date="2025-08" db="UniProtKB">
        <authorList>
            <consortium name="Ensembl"/>
        </authorList>
    </citation>
    <scope>IDENTIFICATION</scope>
</reference>
<evidence type="ECO:0000256" key="1">
    <source>
        <dbReference type="SAM" id="Phobius"/>
    </source>
</evidence>
<dbReference type="GeneTree" id="ENSGT00390000007769"/>
<keyword evidence="3" id="KW-1185">Reference proteome</keyword>
<keyword evidence="1" id="KW-0472">Membrane</keyword>
<dbReference type="AlphaFoldDB" id="A0A8C6MR58"/>
<dbReference type="PANTHER" id="PTHR39412">
    <property type="entry name" value="TESTIS-EXPRESSED PROTEIN 46"/>
    <property type="match status" value="1"/>
</dbReference>
<evidence type="ECO:0000313" key="2">
    <source>
        <dbReference type="Ensembl" id="ENSMSIP00000005521.1"/>
    </source>
</evidence>
<dbReference type="GO" id="GO:0007338">
    <property type="term" value="P:single fertilization"/>
    <property type="evidence" value="ECO:0007669"/>
    <property type="project" value="Ensembl"/>
</dbReference>
<feature type="transmembrane region" description="Helical" evidence="1">
    <location>
        <begin position="53"/>
        <end position="74"/>
    </location>
</feature>
<organism evidence="2 3">
    <name type="scientific">Mus spicilegus</name>
    <name type="common">Mound-building mouse</name>
    <dbReference type="NCBI Taxonomy" id="10103"/>
    <lineage>
        <taxon>Eukaryota</taxon>
        <taxon>Metazoa</taxon>
        <taxon>Chordata</taxon>
        <taxon>Craniata</taxon>
        <taxon>Vertebrata</taxon>
        <taxon>Euteleostomi</taxon>
        <taxon>Mammalia</taxon>
        <taxon>Eutheria</taxon>
        <taxon>Euarchontoglires</taxon>
        <taxon>Glires</taxon>
        <taxon>Rodentia</taxon>
        <taxon>Myomorpha</taxon>
        <taxon>Muroidea</taxon>
        <taxon>Muridae</taxon>
        <taxon>Murinae</taxon>
        <taxon>Mus</taxon>
        <taxon>Mus</taxon>
    </lineage>
</organism>
<evidence type="ECO:0000313" key="3">
    <source>
        <dbReference type="Proteomes" id="UP000694415"/>
    </source>
</evidence>
<proteinExistence type="predicted"/>
<feature type="transmembrane region" description="Helical" evidence="1">
    <location>
        <begin position="21"/>
        <end position="41"/>
    </location>
</feature>
<dbReference type="PANTHER" id="PTHR39412:SF1">
    <property type="entry name" value="TESTIS-EXPRESSED PROTEIN 46"/>
    <property type="match status" value="1"/>
</dbReference>